<feature type="signal peptide" evidence="1">
    <location>
        <begin position="1"/>
        <end position="20"/>
    </location>
</feature>
<evidence type="ECO:0008006" key="4">
    <source>
        <dbReference type="Google" id="ProtNLM"/>
    </source>
</evidence>
<organism evidence="2 3">
    <name type="scientific">Erythrobacter rubeus</name>
    <dbReference type="NCBI Taxonomy" id="2760803"/>
    <lineage>
        <taxon>Bacteria</taxon>
        <taxon>Pseudomonadati</taxon>
        <taxon>Pseudomonadota</taxon>
        <taxon>Alphaproteobacteria</taxon>
        <taxon>Sphingomonadales</taxon>
        <taxon>Erythrobacteraceae</taxon>
        <taxon>Erythrobacter/Porphyrobacter group</taxon>
        <taxon>Erythrobacter</taxon>
    </lineage>
</organism>
<dbReference type="Pfam" id="PF18950">
    <property type="entry name" value="DUF5694"/>
    <property type="match status" value="1"/>
</dbReference>
<protein>
    <recommendedName>
        <fullName evidence="4">TraB/GumN family protein</fullName>
    </recommendedName>
</protein>
<accession>A0ABR8KUK2</accession>
<dbReference type="EMBL" id="JACXLC010000001">
    <property type="protein sequence ID" value="MBD2842104.1"/>
    <property type="molecule type" value="Genomic_DNA"/>
</dbReference>
<evidence type="ECO:0000313" key="3">
    <source>
        <dbReference type="Proteomes" id="UP000635384"/>
    </source>
</evidence>
<reference evidence="2 3" key="1">
    <citation type="submission" date="2020-09" db="EMBL/GenBank/DDBJ databases">
        <authorList>
            <person name="Yoon J.-W."/>
        </authorList>
    </citation>
    <scope>NUCLEOTIDE SEQUENCE [LARGE SCALE GENOMIC DNA]</scope>
    <source>
        <strain evidence="2 3">KMU-140</strain>
    </source>
</reference>
<dbReference type="InterPro" id="IPR043749">
    <property type="entry name" value="DUF5694"/>
</dbReference>
<evidence type="ECO:0000313" key="2">
    <source>
        <dbReference type="EMBL" id="MBD2842104.1"/>
    </source>
</evidence>
<name>A0ABR8KUK2_9SPHN</name>
<feature type="chain" id="PRO_5045715151" description="TraB/GumN family protein" evidence="1">
    <location>
        <begin position="21"/>
        <end position="287"/>
    </location>
</feature>
<keyword evidence="3" id="KW-1185">Reference proteome</keyword>
<dbReference type="Proteomes" id="UP000635384">
    <property type="component" value="Unassembled WGS sequence"/>
</dbReference>
<evidence type="ECO:0000256" key="1">
    <source>
        <dbReference type="SAM" id="SignalP"/>
    </source>
</evidence>
<keyword evidence="1" id="KW-0732">Signal</keyword>
<dbReference type="RefSeq" id="WP_190787596.1">
    <property type="nucleotide sequence ID" value="NZ_JACXLC010000001.1"/>
</dbReference>
<comment type="caution">
    <text evidence="2">The sequence shown here is derived from an EMBL/GenBank/DDBJ whole genome shotgun (WGS) entry which is preliminary data.</text>
</comment>
<proteinExistence type="predicted"/>
<sequence length="287" mass="31626">MKTPKLLLVIAGMLAFPAAAQSDDGAAEPVEVMVLGMYHFANPGLDAVNMEVDDVLAPRRQREIEILAATLAEWQPTRIAVENEASAPSFELDGYAEYGDLVTSQRSESVQVGYRVARMLGHEAVFGYDERGGPDEPDYFPMGKVMEFAKAAGQDGLIEELLAELQETVAAEQARLPEQSIAESLIFHNREDIVGAQHDRLYYSLLSIGNGNEQPGAELNAYWYMRNAKMFAKLDMIAEPGDRVLVLAGSGHATWLKHFVRRMPGYELADPLPLLQKAAALSEDTER</sequence>
<gene>
    <name evidence="2" type="ORF">IB285_07515</name>
</gene>